<dbReference type="GO" id="GO:0005737">
    <property type="term" value="C:cytoplasm"/>
    <property type="evidence" value="ECO:0007669"/>
    <property type="project" value="TreeGrafter"/>
</dbReference>
<sequence length="297" mass="33846">MSKKISLPKNWSLKKIGGSLGSELTGLSIQSLKKNDIEVIKKLLAEHLVLFLPDQSPTIDEHVAFGKKFGKLEGHPNISNPNVKHPKIFELAASSGGVADEWHTDMTFLESPPLMSILHMVKCPEVGGDTMWTNLSKAFAALSKPMQDLCKELSALHDAAPHFRPEQMTIHPVVRKHPDGKGDVLYVNEHFTRRIVEMSIEESDMLLKFLTNWVKKSDFTVRHKWQEGTLALWDNRCTQHFVLNDFTGERIIQRVTVMGDVIKPVKKLSYKPWTHNGRFTASSRYDFPLYEYLSKKK</sequence>
<dbReference type="GO" id="GO:0016706">
    <property type="term" value="F:2-oxoglutarate-dependent dioxygenase activity"/>
    <property type="evidence" value="ECO:0007669"/>
    <property type="project" value="UniProtKB-ARBA"/>
</dbReference>
<comment type="caution">
    <text evidence="7">The sequence shown here is derived from an EMBL/GenBank/DDBJ whole genome shotgun (WGS) entry which is preliminary data.</text>
</comment>
<evidence type="ECO:0000313" key="7">
    <source>
        <dbReference type="EMBL" id="KRO95695.1"/>
    </source>
</evidence>
<organism evidence="7 8">
    <name type="scientific">SAR86 cluster bacterium BACL1 MAG-120820-bin45</name>
    <dbReference type="NCBI Taxonomy" id="1655612"/>
    <lineage>
        <taxon>Bacteria</taxon>
        <taxon>Pseudomonadati</taxon>
        <taxon>Pseudomonadota</taxon>
        <taxon>Gammaproteobacteria</taxon>
        <taxon>SAR86 cluster</taxon>
    </lineage>
</organism>
<comment type="similarity">
    <text evidence="1">Belongs to the TfdA dioxygenase family.</text>
</comment>
<dbReference type="InterPro" id="IPR051323">
    <property type="entry name" value="AtsK-like"/>
</dbReference>
<evidence type="ECO:0000256" key="2">
    <source>
        <dbReference type="ARBA" id="ARBA00022723"/>
    </source>
</evidence>
<evidence type="ECO:0000313" key="8">
    <source>
        <dbReference type="Proteomes" id="UP000051027"/>
    </source>
</evidence>
<dbReference type="STRING" id="1655612.ABS10_06970"/>
<dbReference type="AlphaFoldDB" id="A0A0R2U819"/>
<gene>
    <name evidence="7" type="ORF">ABS10_06970</name>
</gene>
<accession>A0A0R2U819</accession>
<keyword evidence="2" id="KW-0479">Metal-binding</keyword>
<dbReference type="GO" id="GO:0046872">
    <property type="term" value="F:metal ion binding"/>
    <property type="evidence" value="ECO:0007669"/>
    <property type="project" value="UniProtKB-KW"/>
</dbReference>
<dbReference type="SUPFAM" id="SSF51197">
    <property type="entry name" value="Clavaminate synthase-like"/>
    <property type="match status" value="1"/>
</dbReference>
<dbReference type="InterPro" id="IPR042098">
    <property type="entry name" value="TauD-like_sf"/>
</dbReference>
<evidence type="ECO:0000256" key="4">
    <source>
        <dbReference type="ARBA" id="ARBA00023002"/>
    </source>
</evidence>
<reference evidence="7 8" key="1">
    <citation type="submission" date="2015-10" db="EMBL/GenBank/DDBJ databases">
        <title>Metagenome-Assembled Genomes uncover a global brackish microbiome.</title>
        <authorList>
            <person name="Hugerth L.W."/>
            <person name="Larsson J."/>
            <person name="Alneberg J."/>
            <person name="Lindh M.V."/>
            <person name="Legrand C."/>
            <person name="Pinhassi J."/>
            <person name="Andersson A.F."/>
        </authorList>
    </citation>
    <scope>NUCLEOTIDE SEQUENCE [LARGE SCALE GENOMIC DNA]</scope>
    <source>
        <strain evidence="7">BACL1 MAG-120820-bin45</strain>
    </source>
</reference>
<evidence type="ECO:0000256" key="3">
    <source>
        <dbReference type="ARBA" id="ARBA00022964"/>
    </source>
</evidence>
<keyword evidence="4" id="KW-0560">Oxidoreductase</keyword>
<dbReference type="PANTHER" id="PTHR30468:SF1">
    <property type="entry name" value="ALPHA-KETOGLUTARATE-DEPENDENT SULFONATE DIOXYGENASE"/>
    <property type="match status" value="1"/>
</dbReference>
<proteinExistence type="inferred from homology"/>
<name>A0A0R2U819_9GAMM</name>
<evidence type="ECO:0000259" key="6">
    <source>
        <dbReference type="Pfam" id="PF02668"/>
    </source>
</evidence>
<keyword evidence="5" id="KW-0408">Iron</keyword>
<evidence type="ECO:0000256" key="1">
    <source>
        <dbReference type="ARBA" id="ARBA00005896"/>
    </source>
</evidence>
<protein>
    <recommendedName>
        <fullName evidence="6">TauD/TfdA-like domain-containing protein</fullName>
    </recommendedName>
</protein>
<dbReference type="EMBL" id="LICS01000020">
    <property type="protein sequence ID" value="KRO95695.1"/>
    <property type="molecule type" value="Genomic_DNA"/>
</dbReference>
<dbReference type="PANTHER" id="PTHR30468">
    <property type="entry name" value="ALPHA-KETOGLUTARATE-DEPENDENT SULFONATE DIOXYGENASE"/>
    <property type="match status" value="1"/>
</dbReference>
<dbReference type="Pfam" id="PF02668">
    <property type="entry name" value="TauD"/>
    <property type="match status" value="1"/>
</dbReference>
<keyword evidence="3" id="KW-0223">Dioxygenase</keyword>
<evidence type="ECO:0000256" key="5">
    <source>
        <dbReference type="ARBA" id="ARBA00023004"/>
    </source>
</evidence>
<dbReference type="InterPro" id="IPR003819">
    <property type="entry name" value="TauD/TfdA-like"/>
</dbReference>
<dbReference type="Gene3D" id="3.60.130.10">
    <property type="entry name" value="Clavaminate synthase-like"/>
    <property type="match status" value="1"/>
</dbReference>
<dbReference type="Proteomes" id="UP000051027">
    <property type="component" value="Unassembled WGS sequence"/>
</dbReference>
<feature type="domain" description="TauD/TfdA-like" evidence="6">
    <location>
        <begin position="14"/>
        <end position="256"/>
    </location>
</feature>